<dbReference type="GeneID" id="303204583"/>
<reference evidence="3 4" key="1">
    <citation type="submission" date="2014-03" db="EMBL/GenBank/DDBJ databases">
        <title>Genomics of Bifidobacteria.</title>
        <authorList>
            <person name="Ventura M."/>
            <person name="Milani C."/>
            <person name="Lugli G.A."/>
        </authorList>
    </citation>
    <scope>NUCLEOTIDE SEQUENCE [LARGE SCALE GENOMIC DNA]</scope>
    <source>
        <strain evidence="3 4">LMG 10736</strain>
    </source>
</reference>
<accession>A0A086ZIP1</accession>
<evidence type="ECO:0000313" key="3">
    <source>
        <dbReference type="EMBL" id="KFI46391.1"/>
    </source>
</evidence>
<evidence type="ECO:0000256" key="1">
    <source>
        <dbReference type="SAM" id="MobiDB-lite"/>
    </source>
</evidence>
<keyword evidence="2" id="KW-0472">Membrane</keyword>
<feature type="compositionally biased region" description="Low complexity" evidence="1">
    <location>
        <begin position="44"/>
        <end position="66"/>
    </location>
</feature>
<keyword evidence="2" id="KW-0812">Transmembrane</keyword>
<proteinExistence type="predicted"/>
<dbReference type="AlphaFoldDB" id="A0A086ZIP1"/>
<comment type="caution">
    <text evidence="3">The sequence shown here is derived from an EMBL/GenBank/DDBJ whole genome shotgun (WGS) entry which is preliminary data.</text>
</comment>
<protein>
    <submittedName>
        <fullName evidence="3">Uncharacterized protein</fullName>
    </submittedName>
</protein>
<dbReference type="OrthoDB" id="3242799at2"/>
<evidence type="ECO:0000313" key="4">
    <source>
        <dbReference type="Proteomes" id="UP000029093"/>
    </source>
</evidence>
<feature type="region of interest" description="Disordered" evidence="1">
    <location>
        <begin position="44"/>
        <end position="74"/>
    </location>
</feature>
<keyword evidence="2" id="KW-1133">Transmembrane helix</keyword>
<sequence>MANTEQSSSHGKLTAVIAVAAVVIVLALLSAFIWPGWALNKATTPADTPTTSSTASGTKKSAAPKTPSTPTISAKALPADATSLLKAMPDSVVNYARTDANPSANWTSASPLEEYTMTYSTGDDTKNIALITAQWSSADDAKKQYTALTASLSGDEIASGNVKVGGKNTGSYVIRKDASDSKKAVAVWINDTAVFQANGPSDAVTTFCQKFPL</sequence>
<dbReference type="RefSeq" id="WP_026502376.1">
    <property type="nucleotide sequence ID" value="NZ_JGYQ01000016.1"/>
</dbReference>
<keyword evidence="4" id="KW-1185">Reference proteome</keyword>
<feature type="transmembrane region" description="Helical" evidence="2">
    <location>
        <begin position="12"/>
        <end position="37"/>
    </location>
</feature>
<dbReference type="Proteomes" id="UP000029093">
    <property type="component" value="Unassembled WGS sequence"/>
</dbReference>
<gene>
    <name evidence="3" type="ORF">BBOU_1483</name>
</gene>
<name>A0A086ZIP1_9BIFI</name>
<evidence type="ECO:0000256" key="2">
    <source>
        <dbReference type="SAM" id="Phobius"/>
    </source>
</evidence>
<organism evidence="3 4">
    <name type="scientific">Bifidobacterium boum</name>
    <dbReference type="NCBI Taxonomy" id="78343"/>
    <lineage>
        <taxon>Bacteria</taxon>
        <taxon>Bacillati</taxon>
        <taxon>Actinomycetota</taxon>
        <taxon>Actinomycetes</taxon>
        <taxon>Bifidobacteriales</taxon>
        <taxon>Bifidobacteriaceae</taxon>
        <taxon>Bifidobacterium</taxon>
    </lineage>
</organism>
<dbReference type="EMBL" id="JGYQ01000016">
    <property type="protein sequence ID" value="KFI46391.1"/>
    <property type="molecule type" value="Genomic_DNA"/>
</dbReference>